<dbReference type="EC" id="2.1.1.297" evidence="5"/>
<feature type="domain" description="Release factor glutamine methyltransferase N-terminal" evidence="8">
    <location>
        <begin position="75"/>
        <end position="144"/>
    </location>
</feature>
<keyword evidence="3 5" id="KW-0949">S-adenosyl-L-methionine</keyword>
<evidence type="ECO:0000256" key="4">
    <source>
        <dbReference type="ARBA" id="ARBA00048391"/>
    </source>
</evidence>
<feature type="binding site" evidence="5">
    <location>
        <position position="214"/>
    </location>
    <ligand>
        <name>S-adenosyl-L-methionine</name>
        <dbReference type="ChEBI" id="CHEBI:59789"/>
    </ligand>
</feature>
<keyword evidence="1 5" id="KW-0489">Methyltransferase</keyword>
<dbReference type="Gene3D" id="3.40.50.150">
    <property type="entry name" value="Vaccinia Virus protein VP39"/>
    <property type="match status" value="1"/>
</dbReference>
<evidence type="ECO:0000313" key="9">
    <source>
        <dbReference type="EMBL" id="MYH62319.1"/>
    </source>
</evidence>
<dbReference type="Pfam" id="PF17827">
    <property type="entry name" value="PrmC_N"/>
    <property type="match status" value="1"/>
</dbReference>
<evidence type="ECO:0000256" key="6">
    <source>
        <dbReference type="SAM" id="MobiDB-lite"/>
    </source>
</evidence>
<feature type="region of interest" description="Disordered" evidence="6">
    <location>
        <begin position="1"/>
        <end position="63"/>
    </location>
</feature>
<dbReference type="Pfam" id="PF05175">
    <property type="entry name" value="MTS"/>
    <property type="match status" value="1"/>
</dbReference>
<dbReference type="NCBIfam" id="TIGR03534">
    <property type="entry name" value="RF_mod_PrmC"/>
    <property type="match status" value="1"/>
</dbReference>
<comment type="function">
    <text evidence="5">Methylates the class 1 translation termination release factors RF1/PrfA and RF2/PrfB on the glutamine residue of the universally conserved GGQ motif.</text>
</comment>
<comment type="catalytic activity">
    <reaction evidence="4 5">
        <text>L-glutaminyl-[peptide chain release factor] + S-adenosyl-L-methionine = N(5)-methyl-L-glutaminyl-[peptide chain release factor] + S-adenosyl-L-homocysteine + H(+)</text>
        <dbReference type="Rhea" id="RHEA:42896"/>
        <dbReference type="Rhea" id="RHEA-COMP:10271"/>
        <dbReference type="Rhea" id="RHEA-COMP:10272"/>
        <dbReference type="ChEBI" id="CHEBI:15378"/>
        <dbReference type="ChEBI" id="CHEBI:30011"/>
        <dbReference type="ChEBI" id="CHEBI:57856"/>
        <dbReference type="ChEBI" id="CHEBI:59789"/>
        <dbReference type="ChEBI" id="CHEBI:61891"/>
        <dbReference type="EC" id="2.1.1.297"/>
    </reaction>
</comment>
<dbReference type="PANTHER" id="PTHR18895:SF74">
    <property type="entry name" value="MTRF1L RELEASE FACTOR GLUTAMINE METHYLTRANSFERASE"/>
    <property type="match status" value="1"/>
</dbReference>
<evidence type="ECO:0000256" key="3">
    <source>
        <dbReference type="ARBA" id="ARBA00022691"/>
    </source>
</evidence>
<proteinExistence type="inferred from homology"/>
<feature type="domain" description="Methyltransferase small" evidence="7">
    <location>
        <begin position="184"/>
        <end position="265"/>
    </location>
</feature>
<feature type="compositionally biased region" description="Basic and acidic residues" evidence="6">
    <location>
        <begin position="1"/>
        <end position="50"/>
    </location>
</feature>
<dbReference type="GO" id="GO:0032259">
    <property type="term" value="P:methylation"/>
    <property type="evidence" value="ECO:0007669"/>
    <property type="project" value="UniProtKB-KW"/>
</dbReference>
<comment type="caution">
    <text evidence="5">Lacks conserved residue(s) required for the propagation of feature annotation.</text>
</comment>
<dbReference type="SUPFAM" id="SSF53335">
    <property type="entry name" value="S-adenosyl-L-methionine-dependent methyltransferases"/>
    <property type="match status" value="1"/>
</dbReference>
<feature type="binding site" evidence="5">
    <location>
        <begin position="191"/>
        <end position="195"/>
    </location>
    <ligand>
        <name>S-adenosyl-L-methionine</name>
        <dbReference type="ChEBI" id="CHEBI:59789"/>
    </ligand>
</feature>
<comment type="similarity">
    <text evidence="5">Belongs to the protein N5-glutamine methyltransferase family. PrmC subfamily.</text>
</comment>
<keyword evidence="2 5" id="KW-0808">Transferase</keyword>
<evidence type="ECO:0000256" key="1">
    <source>
        <dbReference type="ARBA" id="ARBA00022603"/>
    </source>
</evidence>
<evidence type="ECO:0000259" key="7">
    <source>
        <dbReference type="Pfam" id="PF05175"/>
    </source>
</evidence>
<dbReference type="Gene3D" id="1.10.8.10">
    <property type="entry name" value="DNA helicase RuvA subunit, C-terminal domain"/>
    <property type="match status" value="1"/>
</dbReference>
<dbReference type="InterPro" id="IPR040758">
    <property type="entry name" value="PrmC_N"/>
</dbReference>
<dbReference type="InterPro" id="IPR019874">
    <property type="entry name" value="RF_methyltr_PrmC"/>
</dbReference>
<dbReference type="PANTHER" id="PTHR18895">
    <property type="entry name" value="HEMK METHYLTRANSFERASE"/>
    <property type="match status" value="1"/>
</dbReference>
<dbReference type="EMBL" id="VYDA01000411">
    <property type="protein sequence ID" value="MYH62319.1"/>
    <property type="molecule type" value="Genomic_DNA"/>
</dbReference>
<comment type="caution">
    <text evidence="9">The sequence shown here is derived from an EMBL/GenBank/DDBJ whole genome shotgun (WGS) entry which is preliminary data.</text>
</comment>
<organism evidence="9">
    <name type="scientific">Caldilineaceae bacterium SB0675_bin_29</name>
    <dbReference type="NCBI Taxonomy" id="2605266"/>
    <lineage>
        <taxon>Bacteria</taxon>
        <taxon>Bacillati</taxon>
        <taxon>Chloroflexota</taxon>
        <taxon>Caldilineae</taxon>
        <taxon>Caldilineales</taxon>
        <taxon>Caldilineaceae</taxon>
    </lineage>
</organism>
<dbReference type="HAMAP" id="MF_02126">
    <property type="entry name" value="RF_methyltr_PrmC"/>
    <property type="match status" value="1"/>
</dbReference>
<feature type="binding site" evidence="5">
    <location>
        <position position="257"/>
    </location>
    <ligand>
        <name>S-adenosyl-L-methionine</name>
        <dbReference type="ChEBI" id="CHEBI:59789"/>
    </ligand>
</feature>
<dbReference type="AlphaFoldDB" id="A0A6B1G093"/>
<gene>
    <name evidence="5 9" type="primary">prmC</name>
    <name evidence="9" type="ORF">F4148_11370</name>
</gene>
<protein>
    <recommendedName>
        <fullName evidence="5">Release factor glutamine methyltransferase</fullName>
        <shortName evidence="5">RF MTase</shortName>
        <ecNumber evidence="5">2.1.1.297</ecNumber>
    </recommendedName>
    <alternativeName>
        <fullName evidence="5">N5-glutamine methyltransferase PrmC</fullName>
    </alternativeName>
    <alternativeName>
        <fullName evidence="5">Protein-(glutamine-N5) MTase PrmC</fullName>
    </alternativeName>
    <alternativeName>
        <fullName evidence="5">Protein-glutamine N-methyltransferase PrmC</fullName>
    </alternativeName>
</protein>
<reference evidence="9" key="1">
    <citation type="submission" date="2019-09" db="EMBL/GenBank/DDBJ databases">
        <title>Characterisation of the sponge microbiome using genome-centric metagenomics.</title>
        <authorList>
            <person name="Engelberts J.P."/>
            <person name="Robbins S.J."/>
            <person name="De Goeij J.M."/>
            <person name="Aranda M."/>
            <person name="Bell S.C."/>
            <person name="Webster N.S."/>
        </authorList>
    </citation>
    <scope>NUCLEOTIDE SEQUENCE</scope>
    <source>
        <strain evidence="9">SB0675_bin_29</strain>
    </source>
</reference>
<accession>A0A6B1G093</accession>
<evidence type="ECO:0000259" key="8">
    <source>
        <dbReference type="Pfam" id="PF17827"/>
    </source>
</evidence>
<dbReference type="GO" id="GO:0102559">
    <property type="term" value="F:peptide chain release factor N(5)-glutamine methyltransferase activity"/>
    <property type="evidence" value="ECO:0007669"/>
    <property type="project" value="UniProtKB-EC"/>
</dbReference>
<evidence type="ECO:0000256" key="2">
    <source>
        <dbReference type="ARBA" id="ARBA00022679"/>
    </source>
</evidence>
<dbReference type="InterPro" id="IPR050320">
    <property type="entry name" value="N5-glutamine_MTase"/>
</dbReference>
<dbReference type="InterPro" id="IPR029063">
    <property type="entry name" value="SAM-dependent_MTases_sf"/>
</dbReference>
<dbReference type="CDD" id="cd02440">
    <property type="entry name" value="AdoMet_MTases"/>
    <property type="match status" value="1"/>
</dbReference>
<name>A0A6B1G093_9CHLR</name>
<dbReference type="NCBIfam" id="TIGR00536">
    <property type="entry name" value="hemK_fam"/>
    <property type="match status" value="1"/>
</dbReference>
<dbReference type="InterPro" id="IPR007848">
    <property type="entry name" value="Small_mtfrase_dom"/>
</dbReference>
<evidence type="ECO:0000256" key="5">
    <source>
        <dbReference type="HAMAP-Rule" id="MF_02126"/>
    </source>
</evidence>
<dbReference type="InterPro" id="IPR004556">
    <property type="entry name" value="HemK-like"/>
</dbReference>
<sequence length="352" mass="39287">MFEHRESPGERDRLARHLASDRSDGHMEGNSRRTADNGRPTDRVEGERDGTQYGSGQNEDPFHWSLTQGTTVGRALISAAQRLGETSSEAARLDAQVLLAHVMNQGRSWLFAHHEFELSDEDCRQYADLITRRRRREPVAYLLGRKEFYGLEFAVDQRVLIPRPETELLVDLVLAQISDRRGRPVVVADVGTGSGAIAITVAVHAPEAKVYGIDISQDALDVAEENRKRLTPEAGPLLLEGDLLDPLPEPADVIVANLPYIADEEYSGLQSDVRDYEPRLALKAGVEGLDLIERLLDQLPSKVHPRGAVQLEISPRQGEVVQKMAQDLRPRSSYVGLRRDYSGQVRMVTLEF</sequence>